<evidence type="ECO:0000256" key="1">
    <source>
        <dbReference type="ARBA" id="ARBA00022737"/>
    </source>
</evidence>
<dbReference type="KEGG" id="sla:SERLADRAFT_360092"/>
<accession>F8NLV9</accession>
<keyword evidence="1" id="KW-0677">Repeat</keyword>
<sequence length="359" mass="40846">MSSQNPAPLPQPVSVDDKLAAFDSIPLFMKSLPTEDTTDVALEALQSLVHEGTPDEVAQNFKEQGNEYFKGKRYREALGFYTQGVDAEPTDPVLREALLCNRAACNLELKNYGSVLRDCSQVLKINAHSSKAYFRSSSALLALERVEEALDCCDHCLQFDRDNQGIKGVRERTVKMKEQKERKERERLERIQKEEEEKRRLKAAFDDRNLVSIINPQGPSDNPYKPHFEPLNNSELIFPVFFLYPQYATSDVISHFAENTHFSAHLILMFPPGAPAPEWDKKGEYVVSDLVVYAMTHRKRLLKIGKRMTLRDVCNATKEKDGDAKDGLEIKDGCLTFVVLVKGDVEKNWVDEFKKTRDG</sequence>
<gene>
    <name evidence="7" type="ORF">SERLADRAFT_360092</name>
</gene>
<dbReference type="InterPro" id="IPR044059">
    <property type="entry name" value="Csn1/TTC4_wheel"/>
</dbReference>
<dbReference type="GO" id="GO:0051879">
    <property type="term" value="F:Hsp90 protein binding"/>
    <property type="evidence" value="ECO:0007669"/>
    <property type="project" value="InterPro"/>
</dbReference>
<dbReference type="OrthoDB" id="1724687at2759"/>
<dbReference type="Proteomes" id="UP000008064">
    <property type="component" value="Unassembled WGS sequence"/>
</dbReference>
<organism>
    <name type="scientific">Serpula lacrymans var. lacrymans (strain S7.9)</name>
    <name type="common">Dry rot fungus</name>
    <dbReference type="NCBI Taxonomy" id="578457"/>
    <lineage>
        <taxon>Eukaryota</taxon>
        <taxon>Fungi</taxon>
        <taxon>Dikarya</taxon>
        <taxon>Basidiomycota</taxon>
        <taxon>Agaricomycotina</taxon>
        <taxon>Agaricomycetes</taxon>
        <taxon>Agaricomycetidae</taxon>
        <taxon>Boletales</taxon>
        <taxon>Coniophorineae</taxon>
        <taxon>Serpulaceae</taxon>
        <taxon>Serpula</taxon>
    </lineage>
</organism>
<dbReference type="AlphaFoldDB" id="F8NLV9"/>
<evidence type="ECO:0000256" key="3">
    <source>
        <dbReference type="ARBA" id="ARBA00023602"/>
    </source>
</evidence>
<dbReference type="PANTHER" id="PTHR46035:SF1">
    <property type="entry name" value="TETRATRICOPEPTIDE REPEAT PROTEIN 4"/>
    <property type="match status" value="1"/>
</dbReference>
<dbReference type="HOGENOM" id="CLU_040446_1_0_1"/>
<dbReference type="Pfam" id="PF18972">
    <property type="entry name" value="Wheel"/>
    <property type="match status" value="1"/>
</dbReference>
<keyword evidence="2 4" id="KW-0802">TPR repeat</keyword>
<feature type="coiled-coil region" evidence="5">
    <location>
        <begin position="166"/>
        <end position="204"/>
    </location>
</feature>
<comment type="similarity">
    <text evidence="3">Belongs to the TTC4 family.</text>
</comment>
<dbReference type="PANTHER" id="PTHR46035">
    <property type="entry name" value="TETRATRICOPEPTIDE REPEAT PROTEIN 4"/>
    <property type="match status" value="1"/>
</dbReference>
<dbReference type="GO" id="GO:0005829">
    <property type="term" value="C:cytosol"/>
    <property type="evidence" value="ECO:0007669"/>
    <property type="project" value="TreeGrafter"/>
</dbReference>
<protein>
    <recommendedName>
        <fullName evidence="6">Cns1/TTC4 wheel domain-containing protein</fullName>
    </recommendedName>
</protein>
<dbReference type="SUPFAM" id="SSF48452">
    <property type="entry name" value="TPR-like"/>
    <property type="match status" value="1"/>
</dbReference>
<dbReference type="Gene3D" id="1.25.40.10">
    <property type="entry name" value="Tetratricopeptide repeat domain"/>
    <property type="match status" value="1"/>
</dbReference>
<dbReference type="InterPro" id="IPR011990">
    <property type="entry name" value="TPR-like_helical_dom_sf"/>
</dbReference>
<dbReference type="GeneID" id="18809740"/>
<keyword evidence="5" id="KW-0175">Coiled coil</keyword>
<dbReference type="GO" id="GO:0006457">
    <property type="term" value="P:protein folding"/>
    <property type="evidence" value="ECO:0007669"/>
    <property type="project" value="TreeGrafter"/>
</dbReference>
<dbReference type="GO" id="GO:0005634">
    <property type="term" value="C:nucleus"/>
    <property type="evidence" value="ECO:0007669"/>
    <property type="project" value="TreeGrafter"/>
</dbReference>
<dbReference type="InterPro" id="IPR019734">
    <property type="entry name" value="TPR_rpt"/>
</dbReference>
<dbReference type="GO" id="GO:0030544">
    <property type="term" value="F:Hsp70 protein binding"/>
    <property type="evidence" value="ECO:0007669"/>
    <property type="project" value="TreeGrafter"/>
</dbReference>
<dbReference type="PROSITE" id="PS50005">
    <property type="entry name" value="TPR"/>
    <property type="match status" value="1"/>
</dbReference>
<evidence type="ECO:0000313" key="7">
    <source>
        <dbReference type="EMBL" id="EGO27264.1"/>
    </source>
</evidence>
<feature type="domain" description="Cns1/TTC4 wheel" evidence="6">
    <location>
        <begin position="233"/>
        <end position="353"/>
    </location>
</feature>
<dbReference type="EMBL" id="GL945431">
    <property type="protein sequence ID" value="EGO27264.1"/>
    <property type="molecule type" value="Genomic_DNA"/>
</dbReference>
<reference evidence="7" key="1">
    <citation type="submission" date="2011-04" db="EMBL/GenBank/DDBJ databases">
        <title>Evolution of plant cell wall degrading machinery underlies the functional diversity of forest fungi.</title>
        <authorList>
            <consortium name="US DOE Joint Genome Institute (JGI-PGF)"/>
            <person name="Eastwood D.C."/>
            <person name="Floudas D."/>
            <person name="Binder M."/>
            <person name="Majcherczyk A."/>
            <person name="Schneider P."/>
            <person name="Aerts A."/>
            <person name="Asiegbu F.O."/>
            <person name="Baker S.E."/>
            <person name="Barry K."/>
            <person name="Bendiksby M."/>
            <person name="Blumentritt M."/>
            <person name="Coutinho P.M."/>
            <person name="Cullen D."/>
            <person name="Cullen D."/>
            <person name="Gathman A."/>
            <person name="Goodell B."/>
            <person name="Henrissat B."/>
            <person name="Ihrmark K."/>
            <person name="Kauserud H."/>
            <person name="Kohler A."/>
            <person name="LaButti K."/>
            <person name="Lapidus A."/>
            <person name="Lavin J.L."/>
            <person name="Lee Y.-H."/>
            <person name="Lindquist E."/>
            <person name="Lilly W."/>
            <person name="Lucas S."/>
            <person name="Morin E."/>
            <person name="Murat C."/>
            <person name="Oguiza J.A."/>
            <person name="Park J."/>
            <person name="Pisabarro A.G."/>
            <person name="Riley R."/>
            <person name="Rosling A."/>
            <person name="Salamov A."/>
            <person name="Schmidt O."/>
            <person name="Schmutz J."/>
            <person name="Skrede I."/>
            <person name="Stenlid J."/>
            <person name="Wiebenga A."/>
            <person name="Xie X."/>
            <person name="Kues U."/>
            <person name="Hibbett D.S."/>
            <person name="Hoffmeister D."/>
            <person name="Hogberg N."/>
            <person name="Martin F."/>
            <person name="Grigoriev I.V."/>
            <person name="Watkinson S.C."/>
        </authorList>
    </citation>
    <scope>NUCLEOTIDE SEQUENCE</scope>
    <source>
        <strain evidence="7">S7.9</strain>
    </source>
</reference>
<proteinExistence type="inferred from homology"/>
<evidence type="ECO:0000256" key="5">
    <source>
        <dbReference type="SAM" id="Coils"/>
    </source>
</evidence>
<dbReference type="RefSeq" id="XP_007315355.1">
    <property type="nucleotide sequence ID" value="XM_007315293.1"/>
</dbReference>
<evidence type="ECO:0000259" key="6">
    <source>
        <dbReference type="Pfam" id="PF18972"/>
    </source>
</evidence>
<dbReference type="CDD" id="cd21377">
    <property type="entry name" value="CTWD_Cns1-like"/>
    <property type="match status" value="1"/>
</dbReference>
<evidence type="ECO:0000256" key="4">
    <source>
        <dbReference type="PROSITE-ProRule" id="PRU00339"/>
    </source>
</evidence>
<name>F8NLV9_SERL9</name>
<dbReference type="SMART" id="SM00028">
    <property type="entry name" value="TPR"/>
    <property type="match status" value="3"/>
</dbReference>
<evidence type="ECO:0000256" key="2">
    <source>
        <dbReference type="ARBA" id="ARBA00022803"/>
    </source>
</evidence>
<feature type="repeat" description="TPR" evidence="4">
    <location>
        <begin position="58"/>
        <end position="91"/>
    </location>
</feature>